<accession>A0A086JPK6</accession>
<reference evidence="4 5" key="1">
    <citation type="submission" date="2014-02" db="EMBL/GenBank/DDBJ databases">
        <authorList>
            <person name="Sibley D."/>
            <person name="Venepally P."/>
            <person name="Karamycheva S."/>
            <person name="Hadjithomas M."/>
            <person name="Khan A."/>
            <person name="Brunk B."/>
            <person name="Roos D."/>
            <person name="Caler E."/>
            <person name="Lorenzi H."/>
        </authorList>
    </citation>
    <scope>NUCLEOTIDE SEQUENCE [LARGE SCALE GENOMIC DNA]</scope>
    <source>
        <strain evidence="4 5">GAB2-2007-GAL-DOM2</strain>
    </source>
</reference>
<evidence type="ECO:0000259" key="3">
    <source>
        <dbReference type="PROSITE" id="PS51465"/>
    </source>
</evidence>
<dbReference type="Proteomes" id="UP000028837">
    <property type="component" value="Unassembled WGS sequence"/>
</dbReference>
<dbReference type="PROSITE" id="PS51465">
    <property type="entry name" value="KAZAL_2"/>
    <property type="match status" value="13"/>
</dbReference>
<feature type="domain" description="Kazal-like" evidence="3">
    <location>
        <begin position="348"/>
        <end position="392"/>
    </location>
</feature>
<dbReference type="SMART" id="SM00280">
    <property type="entry name" value="KAZAL"/>
    <property type="match status" value="13"/>
</dbReference>
<evidence type="ECO:0000313" key="4">
    <source>
        <dbReference type="EMBL" id="KFG34074.1"/>
    </source>
</evidence>
<evidence type="ECO:0000256" key="2">
    <source>
        <dbReference type="SAM" id="SignalP"/>
    </source>
</evidence>
<keyword evidence="2" id="KW-0732">Signal</keyword>
<feature type="signal peptide" evidence="2">
    <location>
        <begin position="1"/>
        <end position="19"/>
    </location>
</feature>
<feature type="domain" description="Kazal-like" evidence="3">
    <location>
        <begin position="256"/>
        <end position="300"/>
    </location>
</feature>
<dbReference type="PANTHER" id="PTHR21131:SF0">
    <property type="entry name" value="GEO10195P1-RELATED"/>
    <property type="match status" value="1"/>
</dbReference>
<dbReference type="EMBL" id="AHZU02001279">
    <property type="protein sequence ID" value="KFG34074.1"/>
    <property type="molecule type" value="Genomic_DNA"/>
</dbReference>
<feature type="domain" description="Kazal-like" evidence="3">
    <location>
        <begin position="202"/>
        <end position="246"/>
    </location>
</feature>
<feature type="domain" description="Kazal-like" evidence="3">
    <location>
        <begin position="770"/>
        <end position="819"/>
    </location>
</feature>
<dbReference type="PANTHER" id="PTHR21131">
    <property type="entry name" value="SERINE-TYPE ENDOPEPTIDASE INHIBITOR"/>
    <property type="match status" value="1"/>
</dbReference>
<dbReference type="InterPro" id="IPR036058">
    <property type="entry name" value="Kazal_dom_sf"/>
</dbReference>
<feature type="domain" description="Kazal-like" evidence="3">
    <location>
        <begin position="532"/>
        <end position="572"/>
    </location>
</feature>
<feature type="compositionally biased region" description="Polar residues" evidence="1">
    <location>
        <begin position="818"/>
        <end position="831"/>
    </location>
</feature>
<dbReference type="CDD" id="cd00104">
    <property type="entry name" value="KAZAL_FS"/>
    <property type="match status" value="10"/>
</dbReference>
<comment type="caution">
    <text evidence="4">The sequence shown here is derived from an EMBL/GenBank/DDBJ whole genome shotgun (WGS) entry which is preliminary data.</text>
</comment>
<feature type="domain" description="Kazal-like" evidence="3">
    <location>
        <begin position="443"/>
        <end position="478"/>
    </location>
</feature>
<protein>
    <submittedName>
        <fullName evidence="4">Kazal-type serine protease inhibitor domain-containing protein</fullName>
    </submittedName>
</protein>
<dbReference type="PROSITE" id="PS00282">
    <property type="entry name" value="KAZAL_1"/>
    <property type="match status" value="7"/>
</dbReference>
<feature type="domain" description="Kazal-like" evidence="3">
    <location>
        <begin position="725"/>
        <end position="769"/>
    </location>
</feature>
<feature type="chain" id="PRO_5001808525" evidence="2">
    <location>
        <begin position="20"/>
        <end position="882"/>
    </location>
</feature>
<feature type="domain" description="Kazal-like" evidence="3">
    <location>
        <begin position="679"/>
        <end position="723"/>
    </location>
</feature>
<organism evidence="4 5">
    <name type="scientific">Toxoplasma gondii GAB2-2007-GAL-DOM2</name>
    <dbReference type="NCBI Taxonomy" id="1130820"/>
    <lineage>
        <taxon>Eukaryota</taxon>
        <taxon>Sar</taxon>
        <taxon>Alveolata</taxon>
        <taxon>Apicomplexa</taxon>
        <taxon>Conoidasida</taxon>
        <taxon>Coccidia</taxon>
        <taxon>Eucoccidiorida</taxon>
        <taxon>Eimeriorina</taxon>
        <taxon>Sarcocystidae</taxon>
        <taxon>Toxoplasma</taxon>
    </lineage>
</organism>
<feature type="domain" description="Kazal-like" evidence="3">
    <location>
        <begin position="587"/>
        <end position="629"/>
    </location>
</feature>
<dbReference type="SUPFAM" id="SSF100895">
    <property type="entry name" value="Kazal-type serine protease inhibitors"/>
    <property type="match status" value="13"/>
</dbReference>
<evidence type="ECO:0000256" key="1">
    <source>
        <dbReference type="SAM" id="MobiDB-lite"/>
    </source>
</evidence>
<feature type="domain" description="Kazal-like" evidence="3">
    <location>
        <begin position="303"/>
        <end position="347"/>
    </location>
</feature>
<feature type="domain" description="Kazal-like" evidence="3">
    <location>
        <begin position="479"/>
        <end position="531"/>
    </location>
</feature>
<dbReference type="VEuPathDB" id="ToxoDB:TGDOM2_259890"/>
<dbReference type="InterPro" id="IPR002350">
    <property type="entry name" value="Kazal_dom"/>
</dbReference>
<feature type="domain" description="Kazal-like" evidence="3">
    <location>
        <begin position="396"/>
        <end position="440"/>
    </location>
</feature>
<evidence type="ECO:0000313" key="5">
    <source>
        <dbReference type="Proteomes" id="UP000028837"/>
    </source>
</evidence>
<gene>
    <name evidence="4" type="ORF">TGDOM2_259890</name>
</gene>
<feature type="region of interest" description="Disordered" evidence="1">
    <location>
        <begin position="126"/>
        <end position="145"/>
    </location>
</feature>
<sequence>MKWLLLWALALLTMGETLALPNSRFVSANDLPSPANENIKVAITFKLEEETLRRRLYKSIRSSMTVGELKNALRTKEAWVGDLSSITSALPTGTGINMVISADEVKKTIHRDSTTLGALLRQQQVAMGKERDDRSKNPAIVSGKSDLYSRTGQHDLSDALRLTITYSPAVDKSNLLGGGDWNIAHALEVDSTSPASPTQRKFKRLRKCICPLLYQPVCGVDGVTYSNECLLKCNKVRPEHDGPCEEDSAPPPDVPGPRPEDCPCPLLDEPVCGNDNKTYSNECVMKCHGVDLAYNGPCLADNQDSTARCHCSSRVDPVCGMDGLTYPNQCMLRCNNVKRKHRGACSKVGSPENCSCSDTVDLVCGHDGVTYNNKCLMECHGSTLDHLGACDLLRGSGVEDDCGCTQDYQPICGKDGNTYYNKCLLKCEGVKVAHKGECTPAPVPDSNSCACPLIEDPVCGRDGVTYANDCLMKCNRTRLAYRGECKQEDDEVCDCPKDFDPVCGKDGVTYQNRCQLKCARVRFAHGGECGSTCQCKFALSEPVCGVDGKTYANRCLLRCNKTRLDHMGPCTADESNTSPITALKTASSPERECACPFNIDPVCGMDGKTYDNKCLMRCSGILRKHDGECVTEQKACNCPKTYDPVCGRDGDTYDNSCVMKCAKVTMKHRGPCEEDAEGGEAIHTCNCPKIHDPVCGRDGKTYENACLLRCEKIRLKHWGRCDDLETSSTLCKCSKIHDPVCGDDEVTYNNECMLQCASSTLKHRGPCQSAEPDAETNSNACICPKVWDPVCGRDDKTYANACTMKCKNITLQHRGQCQNTSTIPSQGSPVTDGTEVQDVGDNNKPSLTEPARTATKRAFSPTASSKTWTKKFDSEPFLGKGH</sequence>
<proteinExistence type="predicted"/>
<dbReference type="InterPro" id="IPR053265">
    <property type="entry name" value="Serpin"/>
</dbReference>
<name>A0A086JPK6_TOXGO</name>
<dbReference type="Pfam" id="PF07648">
    <property type="entry name" value="Kazal_2"/>
    <property type="match status" value="3"/>
</dbReference>
<dbReference type="AlphaFoldDB" id="A0A086JPK6"/>
<dbReference type="Gene3D" id="3.30.60.30">
    <property type="match status" value="13"/>
</dbReference>
<feature type="domain" description="Kazal-like" evidence="3">
    <location>
        <begin position="630"/>
        <end position="674"/>
    </location>
</feature>
<dbReference type="OrthoDB" id="126772at2759"/>
<dbReference type="Pfam" id="PF00050">
    <property type="entry name" value="Kazal_1"/>
    <property type="match status" value="10"/>
</dbReference>
<feature type="region of interest" description="Disordered" evidence="1">
    <location>
        <begin position="818"/>
        <end position="882"/>
    </location>
</feature>